<dbReference type="InterPro" id="IPR008922">
    <property type="entry name" value="Di-copper_centre_dom_sf"/>
</dbReference>
<dbReference type="PROSITE" id="PS00498">
    <property type="entry name" value="TYROSINASE_2"/>
    <property type="match status" value="1"/>
</dbReference>
<dbReference type="PRINTS" id="PR00092">
    <property type="entry name" value="TYROSINASE"/>
</dbReference>
<dbReference type="EMBL" id="OZ075145">
    <property type="protein sequence ID" value="CAL5048701.1"/>
    <property type="molecule type" value="Genomic_DNA"/>
</dbReference>
<feature type="transmembrane region" description="Helical" evidence="8">
    <location>
        <begin position="27"/>
        <end position="49"/>
    </location>
</feature>
<keyword evidence="8" id="KW-1133">Transmembrane helix</keyword>
<evidence type="ECO:0000256" key="8">
    <source>
        <dbReference type="SAM" id="Phobius"/>
    </source>
</evidence>
<dbReference type="PANTHER" id="PTHR11474">
    <property type="entry name" value="TYROSINASE FAMILY MEMBER"/>
    <property type="match status" value="1"/>
</dbReference>
<proteinExistence type="inferred from homology"/>
<evidence type="ECO:0000313" key="12">
    <source>
        <dbReference type="Proteomes" id="UP001497457"/>
    </source>
</evidence>
<evidence type="ECO:0000256" key="7">
    <source>
        <dbReference type="ARBA" id="ARBA00023157"/>
    </source>
</evidence>
<dbReference type="InterPro" id="IPR022739">
    <property type="entry name" value="Polyphenol_oxidase_cen"/>
</dbReference>
<evidence type="ECO:0000256" key="6">
    <source>
        <dbReference type="ARBA" id="ARBA00023008"/>
    </source>
</evidence>
<dbReference type="Proteomes" id="UP001497457">
    <property type="component" value="Chromosome 35b"/>
</dbReference>
<keyword evidence="5" id="KW-0560">Oxidoreductase</keyword>
<gene>
    <name evidence="11" type="ORF">URODEC1_LOCUS90588</name>
</gene>
<dbReference type="Pfam" id="PF12143">
    <property type="entry name" value="PPO1_KFDV"/>
    <property type="match status" value="1"/>
</dbReference>
<protein>
    <recommendedName>
        <fullName evidence="9 10">Tyrosinase copper-binding domain-containing protein</fullName>
    </recommendedName>
</protein>
<reference evidence="11 12" key="2">
    <citation type="submission" date="2024-10" db="EMBL/GenBank/DDBJ databases">
        <authorList>
            <person name="Ryan C."/>
        </authorList>
    </citation>
    <scope>NUCLEOTIDE SEQUENCE [LARGE SCALE GENOMIC DNA]</scope>
</reference>
<dbReference type="InterPro" id="IPR022740">
    <property type="entry name" value="Polyphenol_oxidase_C"/>
</dbReference>
<dbReference type="InterPro" id="IPR002227">
    <property type="entry name" value="Tyrosinase_Cu-bd"/>
</dbReference>
<keyword evidence="4" id="KW-0883">Thioether bond</keyword>
<accession>A0ABC9E1N6</accession>
<keyword evidence="6" id="KW-0186">Copper</keyword>
<dbReference type="Pfam" id="PF12142">
    <property type="entry name" value="PPO1_DWL"/>
    <property type="match status" value="1"/>
</dbReference>
<feature type="domain" description="Tyrosinase copper-binding" evidence="9">
    <location>
        <begin position="213"/>
        <end position="230"/>
    </location>
</feature>
<dbReference type="PROSITE" id="PS00497">
    <property type="entry name" value="TYROSINASE_1"/>
    <property type="match status" value="1"/>
</dbReference>
<feature type="domain" description="Tyrosinase copper-binding" evidence="10">
    <location>
        <begin position="372"/>
        <end position="383"/>
    </location>
</feature>
<keyword evidence="8" id="KW-0472">Membrane</keyword>
<comment type="similarity">
    <text evidence="2">Belongs to the tyrosinase family.</text>
</comment>
<dbReference type="Pfam" id="PF00264">
    <property type="entry name" value="Tyrosinase"/>
    <property type="match status" value="1"/>
</dbReference>
<evidence type="ECO:0000259" key="9">
    <source>
        <dbReference type="PROSITE" id="PS00497"/>
    </source>
</evidence>
<keyword evidence="8" id="KW-0812">Transmembrane</keyword>
<sequence>MMLGQFRASPKQIDAHTDTAGSNGTLLAFRILLCCTLASTVTVFLPLAFRPCAYTLSRTILTVTGLDPQLISCTNAAAATATKAPRARGDAVNKAGSGGRPIVTDPLQCGEPSLPPHAFPPFHCCPTPPASTAAVINFTFPDPSEPLRTRRPAHDAGAGADDDMAKLARAVALMRALPASDPRSFIQQANIHCAYCSGARRQAGWPELPLQVHFSWLFFPFHRAYVYFFERIAAALLGDPSFAVPFWAWDLPEGMRVPPELADEASPLHDAFRNPRHAPPRLIDLDFAYAEKNLTDEEQAELNLRIVYRQMVSGAPLPSLFHGMPYRAGDPGMPGAGTVELSPHNIVHRWTGDYLSRPNHEDMGAFYSSARDPIFYPHHANTDRLWEVWRGSGAGHADFTDPDWLDSSFLFYDEEARLVRVTVRDMLDIGKLRYAYAEVGTPWLTARPPVTPDLIRGRGPDLMSVRFPVSLDAAVSAAVTRPRRGNAQHEVEVLVVEGIEADGGDFVRFDVYVNAVEHEKVSPGAREVAGSFVSLKQPGMEAAVKTSMRVALDEILEDLGAEGDESVTVTLVPVTGRARIGGLRIVCMVE</sequence>
<evidence type="ECO:0000313" key="11">
    <source>
        <dbReference type="EMBL" id="CAL5048701.1"/>
    </source>
</evidence>
<dbReference type="PANTHER" id="PTHR11474:SF100">
    <property type="entry name" value="POLYPHENOL OXIDASE FAMILY PROTEIN-RELATED"/>
    <property type="match status" value="1"/>
</dbReference>
<comment type="cofactor">
    <cofactor evidence="1">
        <name>Cu(2+)</name>
        <dbReference type="ChEBI" id="CHEBI:29036"/>
    </cofactor>
</comment>
<dbReference type="SUPFAM" id="SSF48056">
    <property type="entry name" value="Di-copper centre-containing domain"/>
    <property type="match status" value="1"/>
</dbReference>
<evidence type="ECO:0000256" key="2">
    <source>
        <dbReference type="ARBA" id="ARBA00009928"/>
    </source>
</evidence>
<keyword evidence="3" id="KW-0479">Metal-binding</keyword>
<keyword evidence="12" id="KW-1185">Reference proteome</keyword>
<dbReference type="InterPro" id="IPR050316">
    <property type="entry name" value="Tyrosinase/Hemocyanin"/>
</dbReference>
<keyword evidence="7" id="KW-1015">Disulfide bond</keyword>
<organism evidence="11 12">
    <name type="scientific">Urochloa decumbens</name>
    <dbReference type="NCBI Taxonomy" id="240449"/>
    <lineage>
        <taxon>Eukaryota</taxon>
        <taxon>Viridiplantae</taxon>
        <taxon>Streptophyta</taxon>
        <taxon>Embryophyta</taxon>
        <taxon>Tracheophyta</taxon>
        <taxon>Spermatophyta</taxon>
        <taxon>Magnoliopsida</taxon>
        <taxon>Liliopsida</taxon>
        <taxon>Poales</taxon>
        <taxon>Poaceae</taxon>
        <taxon>PACMAD clade</taxon>
        <taxon>Panicoideae</taxon>
        <taxon>Panicodae</taxon>
        <taxon>Paniceae</taxon>
        <taxon>Melinidinae</taxon>
        <taxon>Urochloa</taxon>
    </lineage>
</organism>
<evidence type="ECO:0000256" key="5">
    <source>
        <dbReference type="ARBA" id="ARBA00023002"/>
    </source>
</evidence>
<dbReference type="AlphaFoldDB" id="A0ABC9E1N6"/>
<dbReference type="GO" id="GO:0016491">
    <property type="term" value="F:oxidoreductase activity"/>
    <property type="evidence" value="ECO:0007669"/>
    <property type="project" value="UniProtKB-KW"/>
</dbReference>
<evidence type="ECO:0000256" key="3">
    <source>
        <dbReference type="ARBA" id="ARBA00022723"/>
    </source>
</evidence>
<reference evidence="12" key="1">
    <citation type="submission" date="2024-06" db="EMBL/GenBank/DDBJ databases">
        <authorList>
            <person name="Ryan C."/>
        </authorList>
    </citation>
    <scope>NUCLEOTIDE SEQUENCE [LARGE SCALE GENOMIC DNA]</scope>
</reference>
<dbReference type="Gene3D" id="1.10.1280.10">
    <property type="entry name" value="Di-copper center containing domain from catechol oxidase"/>
    <property type="match status" value="1"/>
</dbReference>
<dbReference type="GO" id="GO:0046872">
    <property type="term" value="F:metal ion binding"/>
    <property type="evidence" value="ECO:0007669"/>
    <property type="project" value="UniProtKB-KW"/>
</dbReference>
<name>A0ABC9E1N6_9POAL</name>
<evidence type="ECO:0000256" key="1">
    <source>
        <dbReference type="ARBA" id="ARBA00001973"/>
    </source>
</evidence>
<evidence type="ECO:0000259" key="10">
    <source>
        <dbReference type="PROSITE" id="PS00498"/>
    </source>
</evidence>
<evidence type="ECO:0000256" key="4">
    <source>
        <dbReference type="ARBA" id="ARBA00022784"/>
    </source>
</evidence>